<protein>
    <recommendedName>
        <fullName evidence="2">YCII-related domain-containing protein</fullName>
    </recommendedName>
</protein>
<gene>
    <name evidence="3" type="ORF">ATC03_16735</name>
</gene>
<dbReference type="STRING" id="453304.ATC03_16735"/>
<reference evidence="3 4" key="1">
    <citation type="journal article" date="2016" name="Int. J. Syst. Evol. Microbiol.">
        <title>Agromyces aureus sp. nov., isolated from the rhizosphere of Salix caprea L. grown in a heavy-metal-contaminated soil.</title>
        <authorList>
            <person name="Corretto E."/>
            <person name="Antonielli L."/>
            <person name="Sessitsch A."/>
            <person name="Compant S."/>
            <person name="Gorfer M."/>
            <person name="Kuffner M."/>
            <person name="Brader G."/>
        </authorList>
    </citation>
    <scope>NUCLEOTIDE SEQUENCE [LARGE SCALE GENOMIC DNA]</scope>
    <source>
        <strain evidence="3 4">AR33</strain>
    </source>
</reference>
<evidence type="ECO:0000313" key="4">
    <source>
        <dbReference type="Proteomes" id="UP000078437"/>
    </source>
</evidence>
<dbReference type="AlphaFoldDB" id="A0A191WIW1"/>
<dbReference type="KEGG" id="agy:ATC03_16735"/>
<comment type="similarity">
    <text evidence="1">Belongs to the YciI family.</text>
</comment>
<proteinExistence type="inferred from homology"/>
<reference evidence="4" key="2">
    <citation type="submission" date="2016-01" db="EMBL/GenBank/DDBJ databases">
        <title>Complete genome sequence of Agromyces aureus AR33T and comparison with related organisms.</title>
        <authorList>
            <person name="Corretto E."/>
            <person name="Antonielli L."/>
            <person name="Sessitsch A."/>
            <person name="Brader G."/>
        </authorList>
    </citation>
    <scope>NUCLEOTIDE SEQUENCE [LARGE SCALE GENOMIC DNA]</scope>
    <source>
        <strain evidence="4">AR33</strain>
    </source>
</reference>
<dbReference type="PANTHER" id="PTHR35174:SF3">
    <property type="entry name" value="BLL7171 PROTEIN"/>
    <property type="match status" value="1"/>
</dbReference>
<evidence type="ECO:0000259" key="2">
    <source>
        <dbReference type="Pfam" id="PF03795"/>
    </source>
</evidence>
<dbReference type="InterPro" id="IPR005545">
    <property type="entry name" value="YCII"/>
</dbReference>
<organism evidence="3 4">
    <name type="scientific">Agromyces aureus</name>
    <dbReference type="NCBI Taxonomy" id="453304"/>
    <lineage>
        <taxon>Bacteria</taxon>
        <taxon>Bacillati</taxon>
        <taxon>Actinomycetota</taxon>
        <taxon>Actinomycetes</taxon>
        <taxon>Micrococcales</taxon>
        <taxon>Microbacteriaceae</taxon>
        <taxon>Agromyces</taxon>
    </lineage>
</organism>
<dbReference type="Pfam" id="PF03795">
    <property type="entry name" value="YCII"/>
    <property type="match status" value="1"/>
</dbReference>
<feature type="domain" description="YCII-related" evidence="2">
    <location>
        <begin position="1"/>
        <end position="108"/>
    </location>
</feature>
<dbReference type="PANTHER" id="PTHR35174">
    <property type="entry name" value="BLL7171 PROTEIN-RELATED"/>
    <property type="match status" value="1"/>
</dbReference>
<dbReference type="Proteomes" id="UP000078437">
    <property type="component" value="Chromosome"/>
</dbReference>
<dbReference type="RefSeq" id="WP_067879593.1">
    <property type="nucleotide sequence ID" value="NZ_CP013979.1"/>
</dbReference>
<dbReference type="OrthoDB" id="3212458at2"/>
<sequence length="129" mass="13443">MRYTLLLHYPEMTADDLGPEALEQGQQAFTSYAATLHSAGVLIASEVLQPSSNTTTLRSAGGGAPVQVQDGPFADTKDQLGGTFVIDVPDLDTAIEWAKQAPSMGYGAGGVEVRPGAVYTVDGVWTANA</sequence>
<dbReference type="EMBL" id="CP013979">
    <property type="protein sequence ID" value="ANJ28113.1"/>
    <property type="molecule type" value="Genomic_DNA"/>
</dbReference>
<dbReference type="InterPro" id="IPR011008">
    <property type="entry name" value="Dimeric_a/b-barrel"/>
</dbReference>
<dbReference type="Gene3D" id="3.30.70.1060">
    <property type="entry name" value="Dimeric alpha+beta barrel"/>
    <property type="match status" value="1"/>
</dbReference>
<keyword evidence="4" id="KW-1185">Reference proteome</keyword>
<accession>A0A191WIW1</accession>
<evidence type="ECO:0000256" key="1">
    <source>
        <dbReference type="ARBA" id="ARBA00007689"/>
    </source>
</evidence>
<name>A0A191WIW1_9MICO</name>
<evidence type="ECO:0000313" key="3">
    <source>
        <dbReference type="EMBL" id="ANJ28113.1"/>
    </source>
</evidence>
<dbReference type="SUPFAM" id="SSF54909">
    <property type="entry name" value="Dimeric alpha+beta barrel"/>
    <property type="match status" value="1"/>
</dbReference>